<feature type="signal peptide" evidence="1">
    <location>
        <begin position="1"/>
        <end position="21"/>
    </location>
</feature>
<evidence type="ECO:0000313" key="2">
    <source>
        <dbReference type="EMBL" id="CAK9033844.1"/>
    </source>
</evidence>
<protein>
    <recommendedName>
        <fullName evidence="4">PDZ domain-containing protein</fullName>
    </recommendedName>
</protein>
<dbReference type="InterPro" id="IPR036034">
    <property type="entry name" value="PDZ_sf"/>
</dbReference>
<name>A0ABP0L5F2_9DINO</name>
<dbReference type="SUPFAM" id="SSF50156">
    <property type="entry name" value="PDZ domain-like"/>
    <property type="match status" value="1"/>
</dbReference>
<comment type="caution">
    <text evidence="2">The sequence shown here is derived from an EMBL/GenBank/DDBJ whole genome shotgun (WGS) entry which is preliminary data.</text>
</comment>
<reference evidence="2 3" key="1">
    <citation type="submission" date="2024-02" db="EMBL/GenBank/DDBJ databases">
        <authorList>
            <person name="Chen Y."/>
            <person name="Shah S."/>
            <person name="Dougan E. K."/>
            <person name="Thang M."/>
            <person name="Chan C."/>
        </authorList>
    </citation>
    <scope>NUCLEOTIDE SEQUENCE [LARGE SCALE GENOMIC DNA]</scope>
</reference>
<organism evidence="2 3">
    <name type="scientific">Durusdinium trenchii</name>
    <dbReference type="NCBI Taxonomy" id="1381693"/>
    <lineage>
        <taxon>Eukaryota</taxon>
        <taxon>Sar</taxon>
        <taxon>Alveolata</taxon>
        <taxon>Dinophyceae</taxon>
        <taxon>Suessiales</taxon>
        <taxon>Symbiodiniaceae</taxon>
        <taxon>Durusdinium</taxon>
    </lineage>
</organism>
<evidence type="ECO:0008006" key="4">
    <source>
        <dbReference type="Google" id="ProtNLM"/>
    </source>
</evidence>
<gene>
    <name evidence="2" type="ORF">CCMP2556_LOCUS19223</name>
</gene>
<sequence>MGCKLGDKALTLALLLRSWGGCCVDMQCCCSIADVNAKDATVDLQKAPPMPMPAFSGEEADDTVMRLSNQQELKRLDLDVSDTKCIILASCDGAAAEWNCSGFGRQVFPFDRIVQINGTPCEGHQLVSLLRQEQEPLELRLQRPIKRLLYLKKPGQLGFDLMYTTVRAGPWKASARPWIANIKDGLVAEWNKKMPELAVSCHDRILSVNGAMGSPSDLMDLLNAADGVVQLEVLSYGL</sequence>
<evidence type="ECO:0000313" key="3">
    <source>
        <dbReference type="Proteomes" id="UP001642484"/>
    </source>
</evidence>
<proteinExistence type="predicted"/>
<evidence type="ECO:0000256" key="1">
    <source>
        <dbReference type="SAM" id="SignalP"/>
    </source>
</evidence>
<keyword evidence="3" id="KW-1185">Reference proteome</keyword>
<dbReference type="EMBL" id="CAXAMN010011112">
    <property type="protein sequence ID" value="CAK9033844.1"/>
    <property type="molecule type" value="Genomic_DNA"/>
</dbReference>
<dbReference type="Proteomes" id="UP001642484">
    <property type="component" value="Unassembled WGS sequence"/>
</dbReference>
<feature type="chain" id="PRO_5046067456" description="PDZ domain-containing protein" evidence="1">
    <location>
        <begin position="22"/>
        <end position="238"/>
    </location>
</feature>
<keyword evidence="1" id="KW-0732">Signal</keyword>
<accession>A0ABP0L5F2</accession>